<evidence type="ECO:0000256" key="2">
    <source>
        <dbReference type="ARBA" id="ARBA00005179"/>
    </source>
</evidence>
<dbReference type="GO" id="GO:0008374">
    <property type="term" value="F:O-acyltransferase activity"/>
    <property type="evidence" value="ECO:0007669"/>
    <property type="project" value="InterPro"/>
</dbReference>
<dbReference type="PANTHER" id="PTHR31595">
    <property type="entry name" value="LONG-CHAIN-ALCOHOL O-FATTY-ACYLTRANSFERASE 3-RELATED"/>
    <property type="match status" value="1"/>
</dbReference>
<dbReference type="GO" id="GO:0016020">
    <property type="term" value="C:membrane"/>
    <property type="evidence" value="ECO:0007669"/>
    <property type="project" value="UniProtKB-SubCell"/>
</dbReference>
<evidence type="ECO:0000256" key="3">
    <source>
        <dbReference type="ARBA" id="ARBA00007282"/>
    </source>
</evidence>
<dbReference type="InterPro" id="IPR032805">
    <property type="entry name" value="Wax_synthase_dom"/>
</dbReference>
<feature type="domain" description="Wax synthase" evidence="8">
    <location>
        <begin position="247"/>
        <end position="325"/>
    </location>
</feature>
<dbReference type="OrthoDB" id="1077582at2759"/>
<keyword evidence="7" id="KW-0472">Membrane</keyword>
<comment type="caution">
    <text evidence="9">The sequence shown here is derived from an EMBL/GenBank/DDBJ whole genome shotgun (WGS) entry which is preliminary data.</text>
</comment>
<keyword evidence="10" id="KW-1185">Reference proteome</keyword>
<keyword evidence="5" id="KW-0812">Transmembrane</keyword>
<name>A0A9P3G5R1_9APHY</name>
<evidence type="ECO:0000256" key="1">
    <source>
        <dbReference type="ARBA" id="ARBA00004141"/>
    </source>
</evidence>
<dbReference type="AlphaFoldDB" id="A0A9P3G5R1"/>
<gene>
    <name evidence="9" type="ORF">PsYK624_058240</name>
</gene>
<comment type="pathway">
    <text evidence="2">Secondary metabolite biosynthesis.</text>
</comment>
<dbReference type="Proteomes" id="UP000703269">
    <property type="component" value="Unassembled WGS sequence"/>
</dbReference>
<evidence type="ECO:0000256" key="5">
    <source>
        <dbReference type="ARBA" id="ARBA00022692"/>
    </source>
</evidence>
<dbReference type="InterPro" id="IPR044851">
    <property type="entry name" value="Wax_synthase"/>
</dbReference>
<evidence type="ECO:0000259" key="8">
    <source>
        <dbReference type="Pfam" id="PF13813"/>
    </source>
</evidence>
<dbReference type="GO" id="GO:0006629">
    <property type="term" value="P:lipid metabolic process"/>
    <property type="evidence" value="ECO:0007669"/>
    <property type="project" value="InterPro"/>
</dbReference>
<reference evidence="9 10" key="1">
    <citation type="submission" date="2021-08" db="EMBL/GenBank/DDBJ databases">
        <title>Draft Genome Sequence of Phanerochaete sordida strain YK-624.</title>
        <authorList>
            <person name="Mori T."/>
            <person name="Dohra H."/>
            <person name="Suzuki T."/>
            <person name="Kawagishi H."/>
            <person name="Hirai H."/>
        </authorList>
    </citation>
    <scope>NUCLEOTIDE SEQUENCE [LARGE SCALE GENOMIC DNA]</scope>
    <source>
        <strain evidence="9 10">YK-624</strain>
    </source>
</reference>
<proteinExistence type="inferred from homology"/>
<keyword evidence="4 9" id="KW-0808">Transferase</keyword>
<evidence type="ECO:0000313" key="10">
    <source>
        <dbReference type="Proteomes" id="UP000703269"/>
    </source>
</evidence>
<comment type="subcellular location">
    <subcellularLocation>
        <location evidence="1">Membrane</location>
        <topology evidence="1">Multi-pass membrane protein</topology>
    </subcellularLocation>
</comment>
<organism evidence="9 10">
    <name type="scientific">Phanerochaete sordida</name>
    <dbReference type="NCBI Taxonomy" id="48140"/>
    <lineage>
        <taxon>Eukaryota</taxon>
        <taxon>Fungi</taxon>
        <taxon>Dikarya</taxon>
        <taxon>Basidiomycota</taxon>
        <taxon>Agaricomycotina</taxon>
        <taxon>Agaricomycetes</taxon>
        <taxon>Polyporales</taxon>
        <taxon>Phanerochaetaceae</taxon>
        <taxon>Phanerochaete</taxon>
    </lineage>
</organism>
<evidence type="ECO:0000256" key="7">
    <source>
        <dbReference type="ARBA" id="ARBA00023136"/>
    </source>
</evidence>
<dbReference type="EMBL" id="BPQB01000013">
    <property type="protein sequence ID" value="GJE89718.1"/>
    <property type="molecule type" value="Genomic_DNA"/>
</dbReference>
<accession>A0A9P3G5R1</accession>
<dbReference type="Pfam" id="PF13813">
    <property type="entry name" value="MBOAT_2"/>
    <property type="match status" value="1"/>
</dbReference>
<evidence type="ECO:0000313" key="9">
    <source>
        <dbReference type="EMBL" id="GJE89718.1"/>
    </source>
</evidence>
<dbReference type="PANTHER" id="PTHR31595:SF57">
    <property type="entry name" value="OS04G0481900 PROTEIN"/>
    <property type="match status" value="1"/>
</dbReference>
<protein>
    <submittedName>
        <fullName evidence="9">Membrane bound O-acyl transferase family-domain-containing protein</fullName>
    </submittedName>
</protein>
<evidence type="ECO:0000256" key="4">
    <source>
        <dbReference type="ARBA" id="ARBA00022679"/>
    </source>
</evidence>
<sequence length="396" mass="43240">MSQGKSGFFAGLWFMPDPADRLPMTPARAAQSLGPAYLCAYVMALLVLKPNTRVVRLALLPVALYTAFRAATTYDHSSGDPTQAFQNFGQCLSMLMIAMRLIEWAVLASPLQRTQPSTSVFLDAADLLTNYRGIGWEWSKDTPFPPETRPTDSKLAFTLATVLRLAQRIFLYDALHTLMRRLAPPAVGTAAGGSIFDDTLPPSQRYARSTLVTALFGCTTWLSMDLTYDAGTALAMLVPGAYAPRAWPPYSRLPLRATSVSAFWGRHWHQTLRRTFTVLSRPLAAVLGRGGAVLGAFLLSGVLHDWCMWGMGKGTNFAQTGGFFLAMAAGVMLEEAWTKVTGRKVGGWAGWAWTMAWTVAWGNLLTDAWMKTGLGGGEILPPQLRPAQALLAWISK</sequence>
<evidence type="ECO:0000256" key="6">
    <source>
        <dbReference type="ARBA" id="ARBA00022989"/>
    </source>
</evidence>
<comment type="similarity">
    <text evidence="3">Belongs to the wax synthase family.</text>
</comment>
<keyword evidence="6" id="KW-1133">Transmembrane helix</keyword>